<accession>V4HFI0</accession>
<reference evidence="1 2" key="1">
    <citation type="journal article" date="2013" name="Genome Announc.">
        <title>Draft Genome Sequence of 'Candidatus Halobonum tyrrellensis' Strain G22, Isolated from the Hypersaline Waters of Lake Tyrrell, Australia.</title>
        <authorList>
            <person name="Ugalde J.A."/>
            <person name="Narasingarao P."/>
            <person name="Kuo S."/>
            <person name="Podell S."/>
            <person name="Allen E.E."/>
        </authorList>
    </citation>
    <scope>NUCLEOTIDE SEQUENCE [LARGE SCALE GENOMIC DNA]</scope>
    <source>
        <strain evidence="1 2">G22</strain>
    </source>
</reference>
<proteinExistence type="predicted"/>
<dbReference type="InterPro" id="IPR043858">
    <property type="entry name" value="DUF5820"/>
</dbReference>
<comment type="caution">
    <text evidence="1">The sequence shown here is derived from an EMBL/GenBank/DDBJ whole genome shotgun (WGS) entry which is preliminary data.</text>
</comment>
<dbReference type="RefSeq" id="WP_023393991.1">
    <property type="nucleotide sequence ID" value="NZ_ASGZ01000023.1"/>
</dbReference>
<evidence type="ECO:0000313" key="2">
    <source>
        <dbReference type="Proteomes" id="UP000017840"/>
    </source>
</evidence>
<evidence type="ECO:0000313" key="1">
    <source>
        <dbReference type="EMBL" id="ESP88828.1"/>
    </source>
</evidence>
<sequence>MSLDDSDLPDGWRVWNEEREGRVILVYRPDVFDADRFDPACLPTVYVTNGSRRARPGAGQYETDEWHVTLFLEPEVEVESTRYDARDDAVDGARAVADRFARGDVDYRGAYQVPREAYFEALDDLTGRKA</sequence>
<dbReference type="Pfam" id="PF19137">
    <property type="entry name" value="DUF5820"/>
    <property type="match status" value="1"/>
</dbReference>
<dbReference type="OrthoDB" id="202378at2157"/>
<dbReference type="Proteomes" id="UP000017840">
    <property type="component" value="Unassembled WGS sequence"/>
</dbReference>
<dbReference type="EMBL" id="ASGZ01000023">
    <property type="protein sequence ID" value="ESP88828.1"/>
    <property type="molecule type" value="Genomic_DNA"/>
</dbReference>
<organism evidence="1 2">
    <name type="scientific">Candidatus Halobonum tyrrellensis G22</name>
    <dbReference type="NCBI Taxonomy" id="1324957"/>
    <lineage>
        <taxon>Archaea</taxon>
        <taxon>Methanobacteriati</taxon>
        <taxon>Methanobacteriota</taxon>
        <taxon>Stenosarchaea group</taxon>
        <taxon>Halobacteria</taxon>
        <taxon>Halobacteriales</taxon>
        <taxon>Haloferacaceae</taxon>
        <taxon>Candidatus Halobonum</taxon>
    </lineage>
</organism>
<gene>
    <name evidence="1" type="ORF">K933_07022</name>
</gene>
<name>V4HFI0_9EURY</name>
<protein>
    <submittedName>
        <fullName evidence="1">Uncharacterized protein</fullName>
    </submittedName>
</protein>
<dbReference type="AlphaFoldDB" id="V4HFI0"/>
<keyword evidence="2" id="KW-1185">Reference proteome</keyword>
<dbReference type="eggNOG" id="arCOG04630">
    <property type="taxonomic scope" value="Archaea"/>
</dbReference>